<keyword evidence="1" id="KW-0732">Signal</keyword>
<keyword evidence="3" id="KW-1185">Reference proteome</keyword>
<evidence type="ECO:0008006" key="4">
    <source>
        <dbReference type="Google" id="ProtNLM"/>
    </source>
</evidence>
<proteinExistence type="predicted"/>
<evidence type="ECO:0000256" key="1">
    <source>
        <dbReference type="SAM" id="SignalP"/>
    </source>
</evidence>
<comment type="caution">
    <text evidence="2">The sequence shown here is derived from an EMBL/GenBank/DDBJ whole genome shotgun (WGS) entry which is preliminary data.</text>
</comment>
<dbReference type="PROSITE" id="PS51257">
    <property type="entry name" value="PROKAR_LIPOPROTEIN"/>
    <property type="match status" value="1"/>
</dbReference>
<dbReference type="OrthoDB" id="2174783at2"/>
<sequence>MKKYTSLVTILICIFLLSACSTKNTVKENNEQSTTTKKDDAEERKLLTVENSIIDNKELQIWYEVDSDDLDNAKDASVYHLYLIKNNEIASLILDYPIDYDHTNPEHENAQEKKPLTLGEISKLEKTDTIMKEVEQRYKNNGDTGYGKNEVFNFYPLTYATETDGTGNNVEEIILSYTNKEQKKDKLTFYKPTSGQVVYDNIFIGYWNHVSSFENGKEYTRQALKLETNKHALFVWDEPDFGQLESKDSKEPTNKKETAQIPDLKPVTIAALVAQKVWPAATSMPVIGYTNNGDDYVVNQGESPYSIQFQVKGDQILILPESKESPNTEYSLVELVNEFYSDSSSKEMANLLTQQMSQTNYESSQ</sequence>
<feature type="chain" id="PRO_5039690689" description="DUF5067 domain-containing protein" evidence="1">
    <location>
        <begin position="20"/>
        <end position="365"/>
    </location>
</feature>
<dbReference type="RefSeq" id="WP_069641133.1">
    <property type="nucleotide sequence ID" value="NZ_JAFBEZ010000001.1"/>
</dbReference>
<name>A0A1E5H8P4_9ENTE</name>
<dbReference type="EMBL" id="MIKC01000040">
    <property type="protein sequence ID" value="OEG21338.1"/>
    <property type="molecule type" value="Genomic_DNA"/>
</dbReference>
<evidence type="ECO:0000313" key="2">
    <source>
        <dbReference type="EMBL" id="OEG21338.1"/>
    </source>
</evidence>
<evidence type="ECO:0000313" key="3">
    <source>
        <dbReference type="Proteomes" id="UP000094469"/>
    </source>
</evidence>
<feature type="signal peptide" evidence="1">
    <location>
        <begin position="1"/>
        <end position="19"/>
    </location>
</feature>
<accession>A0A1E5H8P4</accession>
<dbReference type="Proteomes" id="UP000094469">
    <property type="component" value="Unassembled WGS sequence"/>
</dbReference>
<reference evidence="3" key="1">
    <citation type="submission" date="2016-09" db="EMBL/GenBank/DDBJ databases">
        <authorList>
            <person name="Gulvik C.A."/>
        </authorList>
    </citation>
    <scope>NUCLEOTIDE SEQUENCE [LARGE SCALE GENOMIC DNA]</scope>
    <source>
        <strain evidence="3">LMG 26676</strain>
    </source>
</reference>
<gene>
    <name evidence="2" type="ORF">BCR24_07680</name>
</gene>
<dbReference type="AlphaFoldDB" id="A0A1E5H8P4"/>
<organism evidence="2 3">
    <name type="scientific">Enterococcus ureilyticus</name>
    <dbReference type="NCBI Taxonomy" id="1131292"/>
    <lineage>
        <taxon>Bacteria</taxon>
        <taxon>Bacillati</taxon>
        <taxon>Bacillota</taxon>
        <taxon>Bacilli</taxon>
        <taxon>Lactobacillales</taxon>
        <taxon>Enterococcaceae</taxon>
        <taxon>Enterococcus</taxon>
    </lineage>
</organism>
<protein>
    <recommendedName>
        <fullName evidence="4">DUF5067 domain-containing protein</fullName>
    </recommendedName>
</protein>